<keyword evidence="5 9" id="KW-1133">Transmembrane helix</keyword>
<evidence type="ECO:0000256" key="7">
    <source>
        <dbReference type="ARBA" id="ARBA00023306"/>
    </source>
</evidence>
<evidence type="ECO:0000256" key="1">
    <source>
        <dbReference type="ARBA" id="ARBA00004401"/>
    </source>
</evidence>
<accession>A0A9D1HVW1</accession>
<evidence type="ECO:0000256" key="6">
    <source>
        <dbReference type="ARBA" id="ARBA00023136"/>
    </source>
</evidence>
<name>A0A9D1HVW1_9ACTN</name>
<evidence type="ECO:0000256" key="3">
    <source>
        <dbReference type="ARBA" id="ARBA00022618"/>
    </source>
</evidence>
<dbReference type="GO" id="GO:0051301">
    <property type="term" value="P:cell division"/>
    <property type="evidence" value="ECO:0007669"/>
    <property type="project" value="UniProtKB-KW"/>
</dbReference>
<keyword evidence="3 10" id="KW-0132">Cell division</keyword>
<keyword evidence="7" id="KW-0131">Cell cycle</keyword>
<evidence type="ECO:0000313" key="10">
    <source>
        <dbReference type="EMBL" id="HIU23494.1"/>
    </source>
</evidence>
<sequence length="160" mass="17335">MMRYQGSEAQRLETAERRRSQHTVERMPLRPSFEVVEGAGLDARVREGVSPEFLLRVRVVLIAVAIFIVLGLARVALYSATVSSLTANEDLRTQIASAQATKSDLQISASTLSSSTRIDRIATQNYGMVAPTETEKITLEDQVASSSTSTADGATSSTQQ</sequence>
<feature type="compositionally biased region" description="Low complexity" evidence="8">
    <location>
        <begin position="144"/>
        <end position="160"/>
    </location>
</feature>
<evidence type="ECO:0000256" key="4">
    <source>
        <dbReference type="ARBA" id="ARBA00022692"/>
    </source>
</evidence>
<dbReference type="InterPro" id="IPR011922">
    <property type="entry name" value="Cell_div_FtsL"/>
</dbReference>
<dbReference type="Pfam" id="PF04999">
    <property type="entry name" value="FtsL"/>
    <property type="match status" value="1"/>
</dbReference>
<keyword evidence="6 9" id="KW-0472">Membrane</keyword>
<keyword evidence="4 9" id="KW-0812">Transmembrane</keyword>
<gene>
    <name evidence="10" type="ORF">IAD17_01015</name>
</gene>
<feature type="compositionally biased region" description="Basic and acidic residues" evidence="8">
    <location>
        <begin position="10"/>
        <end position="26"/>
    </location>
</feature>
<feature type="region of interest" description="Disordered" evidence="8">
    <location>
        <begin position="1"/>
        <end position="26"/>
    </location>
</feature>
<comment type="subcellular location">
    <subcellularLocation>
        <location evidence="1">Cell membrane</location>
        <topology evidence="1">Single-pass type II membrane protein</topology>
    </subcellularLocation>
</comment>
<organism evidence="10 11">
    <name type="scientific">Candidatus Coprovicinus avistercoris</name>
    <dbReference type="NCBI Taxonomy" id="2840754"/>
    <lineage>
        <taxon>Bacteria</taxon>
        <taxon>Bacillati</taxon>
        <taxon>Actinomycetota</taxon>
        <taxon>Coriobacteriia</taxon>
        <taxon>Coriobacteriales</taxon>
        <taxon>Coriobacteriaceae</taxon>
        <taxon>Coriobacteriaceae incertae sedis</taxon>
        <taxon>Candidatus Coprovicinus</taxon>
    </lineage>
</organism>
<dbReference type="AlphaFoldDB" id="A0A9D1HVW1"/>
<reference evidence="10" key="2">
    <citation type="journal article" date="2021" name="PeerJ">
        <title>Extensive microbial diversity within the chicken gut microbiome revealed by metagenomics and culture.</title>
        <authorList>
            <person name="Gilroy R."/>
            <person name="Ravi A."/>
            <person name="Getino M."/>
            <person name="Pursley I."/>
            <person name="Horton D.L."/>
            <person name="Alikhan N.F."/>
            <person name="Baker D."/>
            <person name="Gharbi K."/>
            <person name="Hall N."/>
            <person name="Watson M."/>
            <person name="Adriaenssens E.M."/>
            <person name="Foster-Nyarko E."/>
            <person name="Jarju S."/>
            <person name="Secka A."/>
            <person name="Antonio M."/>
            <person name="Oren A."/>
            <person name="Chaudhuri R.R."/>
            <person name="La Ragione R."/>
            <person name="Hildebrand F."/>
            <person name="Pallen M.J."/>
        </authorList>
    </citation>
    <scope>NUCLEOTIDE SEQUENCE</scope>
    <source>
        <strain evidence="10">ChiHjej12B11-29160</strain>
    </source>
</reference>
<proteinExistence type="predicted"/>
<dbReference type="EMBL" id="DVMQ01000003">
    <property type="protein sequence ID" value="HIU23494.1"/>
    <property type="molecule type" value="Genomic_DNA"/>
</dbReference>
<comment type="caution">
    <text evidence="10">The sequence shown here is derived from an EMBL/GenBank/DDBJ whole genome shotgun (WGS) entry which is preliminary data.</text>
</comment>
<feature type="region of interest" description="Disordered" evidence="8">
    <location>
        <begin position="138"/>
        <end position="160"/>
    </location>
</feature>
<evidence type="ECO:0000313" key="11">
    <source>
        <dbReference type="Proteomes" id="UP000824078"/>
    </source>
</evidence>
<evidence type="ECO:0000256" key="2">
    <source>
        <dbReference type="ARBA" id="ARBA00022475"/>
    </source>
</evidence>
<reference evidence="10" key="1">
    <citation type="submission" date="2020-10" db="EMBL/GenBank/DDBJ databases">
        <authorList>
            <person name="Gilroy R."/>
        </authorList>
    </citation>
    <scope>NUCLEOTIDE SEQUENCE</scope>
    <source>
        <strain evidence="10">ChiHjej12B11-29160</strain>
    </source>
</reference>
<keyword evidence="2" id="KW-1003">Cell membrane</keyword>
<protein>
    <submittedName>
        <fullName evidence="10">Cell division protein FtsL</fullName>
    </submittedName>
</protein>
<feature type="transmembrane region" description="Helical" evidence="9">
    <location>
        <begin position="53"/>
        <end position="77"/>
    </location>
</feature>
<evidence type="ECO:0000256" key="9">
    <source>
        <dbReference type="SAM" id="Phobius"/>
    </source>
</evidence>
<evidence type="ECO:0000256" key="8">
    <source>
        <dbReference type="SAM" id="MobiDB-lite"/>
    </source>
</evidence>
<evidence type="ECO:0000256" key="5">
    <source>
        <dbReference type="ARBA" id="ARBA00022989"/>
    </source>
</evidence>
<dbReference type="Proteomes" id="UP000824078">
    <property type="component" value="Unassembled WGS sequence"/>
</dbReference>